<accession>A0AA96ZT98</accession>
<keyword evidence="5" id="KW-0812">Transmembrane</keyword>
<keyword evidence="2" id="KW-0964">Secreted</keyword>
<keyword evidence="5" id="KW-0472">Membrane</keyword>
<dbReference type="RefSeq" id="WP_316557917.1">
    <property type="nucleotide sequence ID" value="NZ_CP131059.1"/>
</dbReference>
<dbReference type="GeneID" id="85194682"/>
<comment type="subcellular location">
    <subcellularLocation>
        <location evidence="1">Secreted</location>
    </subcellularLocation>
</comment>
<evidence type="ECO:0000313" key="8">
    <source>
        <dbReference type="Proteomes" id="UP001302978"/>
    </source>
</evidence>
<gene>
    <name evidence="7" type="ORF">MmiHf6_02350</name>
</gene>
<keyword evidence="8" id="KW-1185">Reference proteome</keyword>
<feature type="domain" description="SD-repeat containing protein B" evidence="6">
    <location>
        <begin position="1390"/>
        <end position="1462"/>
    </location>
</feature>
<evidence type="ECO:0000313" key="7">
    <source>
        <dbReference type="EMBL" id="WNY22941.1"/>
    </source>
</evidence>
<sequence>MKLHIKYSFYVLLVAALFLIALSAPALAASYNSTITTTWLDSTGDNYSIQANTDYKLVYKIHANESDLGGNYVFTVKLSHNNSTVSESKTGFDITGYTTEDAYPDNILNIELKNGNTEIVYTLKEPTLIQIELVIRANAKLVYDGEVADITAGLSRYESDSLNQVASDSIMQATCVYPTMKITGNYELTNPTIMPDGAKKIDFNYIFYTDSTFNSLRTNGGLTMYNKGYTLDFSDVNITINGITKTYAEWQNEPNCPITFYYSDNTSLSSDYLIKFSTPSTLGWGSRLPFKAITNEYFTNTPIIDFSGLKAYGEMSLNNRGTTVEISTDDGELFKSTSAGTFTGVSAYKTSVTLSRSAGTTNNYIIANSESYKTNITHSHLLYQELFKSYITSTERDGTSNVTVTYEIPDGVTVTHIRIPVSGANNETKYGKIILLKDGESYDLGNSGMFLDLVNTTTLDGKSFSQFVPGEKVVFEFEDVLKLKAQPGSGQSYSQSYSLSFIGTTNSSVTGGSALTFKASTNETGNIPASITTSVSNKYYMTSYMISMSHLTGNENYQQVTAIEKEKPFYFYTGITTPTYPYYSTHHTDPSNPANTGVFSSPVFYFSLPEGIKVSGYDAAEIVTSAGASATLKDINGNVITPNITAIYPNAGLYTNGTLVEVKLENADNPDDVFWMRGATYLRLKVFIESEYDGVEVITIRPNSILLSSWDPSVIDTMTGGSGGGVMAVPAASGKIHAGTNGTYPSYLTNKTISVISAEAVRVAVSVMTPSGNLTYTPGDETSYPQLKAGSLNENFKVYFSNDLEDGIFPTADVFVILPKSSNWKADLNGAAILKTSGFANSNDYIIEYALDATNPIDYTKIGDTSYYNRSSLQSFTWNTMIFTGDTANSIDWENVTAIHIKMNLSGYENLELQLPFELPKVNASDNINYGDTARGQTIYYLNDTLKHDNTYTAAVMLVKSDIPVVSAVSTSGQIPESFQDVTIDYQNDTIPNWYEFYTYDDFTADLKIKEVNVTFTPYVGSPDNYMIPQSAISNTTYMPQRSNGMGGYEDDVDFVYGFKWTISNPTNYISSGVPGVYRITYVTEEDDDSQTRSINQNITMSKGAGTISVSAANTDILWKTDLGTTVEEYFKQYVTATDNDVASIDSSRIRLESQTPEFNISEPGNYTLKYSYTDLGNNVKSTTMIVSVRYNGTLNGTIFGNGYPVENFILDVDGNPVTTNEAGQFTHEVTAPVSLPTQADYNVTFTSSVPAGLNYSGSMPISGLGSLSVPAPLENIYFDAVSMTVNITGPTEGIESVKLYKVGSDSYIDINDTVSGDVVFAKEFNGGWFEAGDYYFVAELKSGYRVNTSDFDITDAGNSILNLNTSAFTLGNDDIEKSLVVEIAPLISGYVWNDANRDSIMDASETCIASTTVTLFDSTGAEQINQTATDENGYYCFIDLDETLEYIIEIKTPSGFNHVSALVNDQRINGSTFQTDLIDFASDLHVTEINGGFYKVNSGGNGGTGGATIVDSTTPSSSMNGTDNSSGDSDDSADKEGFQNVLPEIVKESGNIWWILLLLLVAVIVAGAGYFLYQRRKQA</sequence>
<reference evidence="7 8" key="1">
    <citation type="submission" date="2023-07" db="EMBL/GenBank/DDBJ databases">
        <title>Closed genoem sequence of Methanomicrococcus sp. Hf6.</title>
        <authorList>
            <person name="Poehlein A."/>
            <person name="Protasov E."/>
            <person name="Platt K."/>
            <person name="Reeh H."/>
            <person name="Daniel R."/>
            <person name="Brune A."/>
        </authorList>
    </citation>
    <scope>NUCLEOTIDE SEQUENCE [LARGE SCALE GENOMIC DNA]</scope>
    <source>
        <strain evidence="7 8">Hf6</strain>
    </source>
</reference>
<dbReference type="Gene3D" id="2.60.40.10">
    <property type="entry name" value="Immunoglobulins"/>
    <property type="match status" value="2"/>
</dbReference>
<evidence type="ECO:0000256" key="5">
    <source>
        <dbReference type="SAM" id="Phobius"/>
    </source>
</evidence>
<dbReference type="KEGG" id="mehf:MmiHf6_02350"/>
<feature type="compositionally biased region" description="Low complexity" evidence="4">
    <location>
        <begin position="1517"/>
        <end position="1528"/>
    </location>
</feature>
<keyword evidence="3" id="KW-0732">Signal</keyword>
<proteinExistence type="predicted"/>
<evidence type="ECO:0000256" key="2">
    <source>
        <dbReference type="ARBA" id="ARBA00022525"/>
    </source>
</evidence>
<dbReference type="SUPFAM" id="SSF117074">
    <property type="entry name" value="Hypothetical protein PA1324"/>
    <property type="match status" value="1"/>
</dbReference>
<name>A0AA96ZT98_9EURY</name>
<organism evidence="7 8">
    <name type="scientific">Methanimicrococcus hongohii</name>
    <dbReference type="NCBI Taxonomy" id="3028295"/>
    <lineage>
        <taxon>Archaea</taxon>
        <taxon>Methanobacteriati</taxon>
        <taxon>Methanobacteriota</taxon>
        <taxon>Stenosarchaea group</taxon>
        <taxon>Methanomicrobia</taxon>
        <taxon>Methanosarcinales</taxon>
        <taxon>Methanosarcinaceae</taxon>
        <taxon>Methanimicrococcus</taxon>
    </lineage>
</organism>
<dbReference type="InterPro" id="IPR033764">
    <property type="entry name" value="Sdr_B"/>
</dbReference>
<feature type="transmembrane region" description="Helical" evidence="5">
    <location>
        <begin position="1553"/>
        <end position="1574"/>
    </location>
</feature>
<keyword evidence="5" id="KW-1133">Transmembrane helix</keyword>
<dbReference type="InterPro" id="IPR013783">
    <property type="entry name" value="Ig-like_fold"/>
</dbReference>
<protein>
    <recommendedName>
        <fullName evidence="6">SD-repeat containing protein B domain-containing protein</fullName>
    </recommendedName>
</protein>
<dbReference type="EMBL" id="CP131059">
    <property type="protein sequence ID" value="WNY22941.1"/>
    <property type="molecule type" value="Genomic_DNA"/>
</dbReference>
<dbReference type="GO" id="GO:0005576">
    <property type="term" value="C:extracellular region"/>
    <property type="evidence" value="ECO:0007669"/>
    <property type="project" value="UniProtKB-SubCell"/>
</dbReference>
<evidence type="ECO:0000259" key="6">
    <source>
        <dbReference type="Pfam" id="PF17210"/>
    </source>
</evidence>
<evidence type="ECO:0000256" key="1">
    <source>
        <dbReference type="ARBA" id="ARBA00004613"/>
    </source>
</evidence>
<dbReference type="Pfam" id="PF17210">
    <property type="entry name" value="SdrD_B"/>
    <property type="match status" value="1"/>
</dbReference>
<feature type="region of interest" description="Disordered" evidence="4">
    <location>
        <begin position="1506"/>
        <end position="1536"/>
    </location>
</feature>
<evidence type="ECO:0000256" key="4">
    <source>
        <dbReference type="SAM" id="MobiDB-lite"/>
    </source>
</evidence>
<dbReference type="Proteomes" id="UP001302978">
    <property type="component" value="Chromosome"/>
</dbReference>
<evidence type="ECO:0000256" key="3">
    <source>
        <dbReference type="ARBA" id="ARBA00022729"/>
    </source>
</evidence>